<reference evidence="3 4" key="1">
    <citation type="journal article" date="2015" name="Nature">
        <title>rRNA introns, odd ribosomes, and small enigmatic genomes across a large radiation of phyla.</title>
        <authorList>
            <person name="Brown C.T."/>
            <person name="Hug L.A."/>
            <person name="Thomas B.C."/>
            <person name="Sharon I."/>
            <person name="Castelle C.J."/>
            <person name="Singh A."/>
            <person name="Wilkins M.J."/>
            <person name="Williams K.H."/>
            <person name="Banfield J.F."/>
        </authorList>
    </citation>
    <scope>NUCLEOTIDE SEQUENCE [LARGE SCALE GENOMIC DNA]</scope>
</reference>
<feature type="transmembrane region" description="Helical" evidence="2">
    <location>
        <begin position="170"/>
        <end position="190"/>
    </location>
</feature>
<feature type="region of interest" description="Disordered" evidence="1">
    <location>
        <begin position="71"/>
        <end position="129"/>
    </location>
</feature>
<protein>
    <submittedName>
        <fullName evidence="3">Uncharacterized protein</fullName>
    </submittedName>
</protein>
<feature type="compositionally biased region" description="Basic and acidic residues" evidence="1">
    <location>
        <begin position="119"/>
        <end position="129"/>
    </location>
</feature>
<keyword evidence="2" id="KW-0472">Membrane</keyword>
<gene>
    <name evidence="3" type="ORF">VF00_C0001G0168</name>
</gene>
<sequence>MANREEVKRQRRIKVKRIRERIERLFRRERISLDFYASVAAQLDRAAKQIDEGQRSDEFNQEDLAEQRVVNQAGEENRDQADEEGESAGEPRPEEQPSEETPGEERPGQEEPETPEEQEPTREDPLKKLRQAKEIYDKVQKGLEAAEKIKQGAALIKGGAATVAFFAETWWVWLILLAVVLVVLLIYSIFGGVGNKILDAAGGSVPITLDFQNNAHKALVADVLALQRTGKLLVTDSLAKDLDWQTDADGKAVHVLDWRVMETLKYLGNKWDVIGVKLLRSNGPGMTRRRPAAKGEEGKDTIDAPSAYRFGQAIAIDRIGVTSPALTEAMGLDEPVPVQVNWQKTMRENDIRGLYEALQVDARRFFLAANQAAAQAKTNAKGLAVLAQAHDQAVADAAQKPQAKITDIYMEAMTTLADLLIEVQRLRGEPGLDDRTTGFTAPAVANLEKAQANLDKSGVAFIEEWGDDATRTAIRTGLQAVFRAMQVANVSGWRGNTKEIGLWKAYEARQNIRQLELELLRMPVELGGDKGFNGDLVVKQLIVYSPEDDLDNGLPDFDVYPDGATAVDEGGVGYDTTHADKQIDVRDNHFMALPIDNGIFSKAATVFIHQSKTAGEWVGELAVEAVTPFRYLYDLFDGGGVEKVGEDNVQISYRNFVHVGF</sequence>
<accession>A0A0G1X7S6</accession>
<dbReference type="PATRIC" id="fig|1620414.3.peg.177"/>
<evidence type="ECO:0000256" key="2">
    <source>
        <dbReference type="SAM" id="Phobius"/>
    </source>
</evidence>
<evidence type="ECO:0000256" key="1">
    <source>
        <dbReference type="SAM" id="MobiDB-lite"/>
    </source>
</evidence>
<proteinExistence type="predicted"/>
<organism evidence="3 4">
    <name type="scientific">candidate division Kazan bacterium GW2011_GWB1_52_7</name>
    <dbReference type="NCBI Taxonomy" id="1620414"/>
    <lineage>
        <taxon>Bacteria</taxon>
        <taxon>Bacteria division Kazan-3B-28</taxon>
    </lineage>
</organism>
<dbReference type="EMBL" id="LCRB01000001">
    <property type="protein sequence ID" value="KKW27233.1"/>
    <property type="molecule type" value="Genomic_DNA"/>
</dbReference>
<keyword evidence="2" id="KW-1133">Transmembrane helix</keyword>
<evidence type="ECO:0000313" key="3">
    <source>
        <dbReference type="EMBL" id="KKW27233.1"/>
    </source>
</evidence>
<keyword evidence="2" id="KW-0812">Transmembrane</keyword>
<comment type="caution">
    <text evidence="3">The sequence shown here is derived from an EMBL/GenBank/DDBJ whole genome shotgun (WGS) entry which is preliminary data.</text>
</comment>
<evidence type="ECO:0000313" key="4">
    <source>
        <dbReference type="Proteomes" id="UP000034913"/>
    </source>
</evidence>
<name>A0A0G1X7S6_UNCK3</name>
<dbReference type="Proteomes" id="UP000034913">
    <property type="component" value="Unassembled WGS sequence"/>
</dbReference>
<dbReference type="AlphaFoldDB" id="A0A0G1X7S6"/>